<evidence type="ECO:0000259" key="1">
    <source>
        <dbReference type="Pfam" id="PF07007"/>
    </source>
</evidence>
<dbReference type="Proteomes" id="UP000265366">
    <property type="component" value="Unassembled WGS sequence"/>
</dbReference>
<dbReference type="InterPro" id="IPR009739">
    <property type="entry name" value="LprI-like_N"/>
</dbReference>
<dbReference type="EMBL" id="QXFM01000103">
    <property type="protein sequence ID" value="RIV84785.1"/>
    <property type="molecule type" value="Genomic_DNA"/>
</dbReference>
<protein>
    <submittedName>
        <fullName evidence="2">DUF1311 domain-containing protein</fullName>
    </submittedName>
</protein>
<comment type="caution">
    <text evidence="2">The sequence shown here is derived from an EMBL/GenBank/DDBJ whole genome shotgun (WGS) entry which is preliminary data.</text>
</comment>
<dbReference type="Pfam" id="PF07007">
    <property type="entry name" value="LprI"/>
    <property type="match status" value="1"/>
</dbReference>
<keyword evidence="3" id="KW-1185">Reference proteome</keyword>
<dbReference type="OrthoDB" id="7340239at2"/>
<evidence type="ECO:0000313" key="2">
    <source>
        <dbReference type="EMBL" id="RIV84785.1"/>
    </source>
</evidence>
<accession>A0A3A1P2X3</accession>
<sequence>MTMCAARDYEEADAALNAQWSQTADVMRARDRDLDRVYDDRPGYFETLLAAQRAWLTYRDKHCASAGYRYRGGSMEPMIVSGCKTRLTEQRTRELADLIEAL</sequence>
<organism evidence="2 3">
    <name type="scientific">Aurantiacibacter xanthus</name>
    <dbReference type="NCBI Taxonomy" id="1784712"/>
    <lineage>
        <taxon>Bacteria</taxon>
        <taxon>Pseudomonadati</taxon>
        <taxon>Pseudomonadota</taxon>
        <taxon>Alphaproteobacteria</taxon>
        <taxon>Sphingomonadales</taxon>
        <taxon>Erythrobacteraceae</taxon>
        <taxon>Aurantiacibacter</taxon>
    </lineage>
</organism>
<dbReference type="AlphaFoldDB" id="A0A3A1P2X3"/>
<proteinExistence type="predicted"/>
<gene>
    <name evidence="2" type="ORF">D2V17_11520</name>
</gene>
<reference evidence="2 3" key="1">
    <citation type="submission" date="2018-08" db="EMBL/GenBank/DDBJ databases">
        <title>Erythrobacter zhengii sp.nov., a bacterium isolated from deep-sea sediment.</title>
        <authorList>
            <person name="Fang C."/>
            <person name="Wu Y.-H."/>
            <person name="Sun C."/>
            <person name="Wang H."/>
            <person name="Cheng H."/>
            <person name="Meng F.-X."/>
            <person name="Wang C.-S."/>
            <person name="Xu X.-W."/>
        </authorList>
    </citation>
    <scope>NUCLEOTIDE SEQUENCE [LARGE SCALE GENOMIC DNA]</scope>
    <source>
        <strain evidence="2 3">CCTCC AB 2015396</strain>
    </source>
</reference>
<name>A0A3A1P2X3_9SPHN</name>
<dbReference type="Gene3D" id="1.20.1270.180">
    <property type="match status" value="1"/>
</dbReference>
<evidence type="ECO:0000313" key="3">
    <source>
        <dbReference type="Proteomes" id="UP000265366"/>
    </source>
</evidence>
<feature type="domain" description="Lysozyme inhibitor LprI-like N-terminal" evidence="1">
    <location>
        <begin position="1"/>
        <end position="95"/>
    </location>
</feature>